<keyword evidence="1 3" id="KW-0489">Methyltransferase</keyword>
<proteinExistence type="predicted"/>
<dbReference type="GO" id="GO:0052913">
    <property type="term" value="F:16S rRNA (guanine(966)-N(2))-methyltransferase activity"/>
    <property type="evidence" value="ECO:0007669"/>
    <property type="project" value="UniProtKB-EC"/>
</dbReference>
<evidence type="ECO:0000313" key="4">
    <source>
        <dbReference type="Proteomes" id="UP001143347"/>
    </source>
</evidence>
<protein>
    <submittedName>
        <fullName evidence="3">16S rRNA (Guanine(966)-N(2))-methyltransferase RsmD</fullName>
        <ecNumber evidence="3">2.1.1.171</ecNumber>
    </submittedName>
</protein>
<name>A0A9X3D3I0_9ACTN</name>
<dbReference type="SUPFAM" id="SSF53335">
    <property type="entry name" value="S-adenosyl-L-methionine-dependent methyltransferases"/>
    <property type="match status" value="1"/>
</dbReference>
<organism evidence="3 4">
    <name type="scientific">Gordonia aquimaris</name>
    <dbReference type="NCBI Taxonomy" id="2984863"/>
    <lineage>
        <taxon>Bacteria</taxon>
        <taxon>Bacillati</taxon>
        <taxon>Actinomycetota</taxon>
        <taxon>Actinomycetes</taxon>
        <taxon>Mycobacteriales</taxon>
        <taxon>Gordoniaceae</taxon>
        <taxon>Gordonia</taxon>
    </lineage>
</organism>
<dbReference type="EMBL" id="JAPKFM010000006">
    <property type="protein sequence ID" value="MCX2964161.1"/>
    <property type="molecule type" value="Genomic_DNA"/>
</dbReference>
<gene>
    <name evidence="3" type="primary">rsmD</name>
    <name evidence="3" type="ORF">OSB52_08675</name>
</gene>
<reference evidence="3" key="1">
    <citation type="submission" date="2022-10" db="EMBL/GenBank/DDBJ databases">
        <title>WGS of marine actinomycetes from Thailand.</title>
        <authorList>
            <person name="Thawai C."/>
        </authorList>
    </citation>
    <scope>NUCLEOTIDE SEQUENCE</scope>
    <source>
        <strain evidence="3">SW21</strain>
    </source>
</reference>
<dbReference type="RefSeq" id="WP_266061284.1">
    <property type="nucleotide sequence ID" value="NZ_JAPKFM010000006.1"/>
</dbReference>
<dbReference type="PANTHER" id="PTHR43542:SF1">
    <property type="entry name" value="METHYLTRANSFERASE"/>
    <property type="match status" value="1"/>
</dbReference>
<dbReference type="CDD" id="cd02440">
    <property type="entry name" value="AdoMet_MTases"/>
    <property type="match status" value="1"/>
</dbReference>
<evidence type="ECO:0000313" key="3">
    <source>
        <dbReference type="EMBL" id="MCX2964161.1"/>
    </source>
</evidence>
<comment type="caution">
    <text evidence="3">The sequence shown here is derived from an EMBL/GenBank/DDBJ whole genome shotgun (WGS) entry which is preliminary data.</text>
</comment>
<evidence type="ECO:0000256" key="2">
    <source>
        <dbReference type="ARBA" id="ARBA00022679"/>
    </source>
</evidence>
<dbReference type="InterPro" id="IPR004398">
    <property type="entry name" value="RNA_MeTrfase_RsmD"/>
</dbReference>
<dbReference type="InterPro" id="IPR002052">
    <property type="entry name" value="DNA_methylase_N6_adenine_CS"/>
</dbReference>
<dbReference type="AlphaFoldDB" id="A0A9X3D3I0"/>
<dbReference type="PROSITE" id="PS00092">
    <property type="entry name" value="N6_MTASE"/>
    <property type="match status" value="1"/>
</dbReference>
<dbReference type="PANTHER" id="PTHR43542">
    <property type="entry name" value="METHYLTRANSFERASE"/>
    <property type="match status" value="1"/>
</dbReference>
<dbReference type="Proteomes" id="UP001143347">
    <property type="component" value="Unassembled WGS sequence"/>
</dbReference>
<dbReference type="GO" id="GO:0003676">
    <property type="term" value="F:nucleic acid binding"/>
    <property type="evidence" value="ECO:0007669"/>
    <property type="project" value="InterPro"/>
</dbReference>
<dbReference type="Gene3D" id="3.40.50.150">
    <property type="entry name" value="Vaccinia Virus protein VP39"/>
    <property type="match status" value="1"/>
</dbReference>
<accession>A0A9X3D3I0</accession>
<sequence>MTRIIAGELRGRRLAVPDSGTRPTSDRVREAIFNILLARTELDDASVVDLYAGSGALGLEALSRGAARATFVDSRRRATTVIAANVRTCGVAERVSVITRSVSAHLAAGGGGDVDVAFLDPPYDLDNEAMSGDLAALSAHWMVVGGIVVIERAVRAPQTHWPDEFTVLVHKSYGDTRVEVAVLDRSGREECDDAGGGCEECRDETGER</sequence>
<dbReference type="EC" id="2.1.1.171" evidence="3"/>
<keyword evidence="4" id="KW-1185">Reference proteome</keyword>
<keyword evidence="2 3" id="KW-0808">Transferase</keyword>
<dbReference type="InterPro" id="IPR029063">
    <property type="entry name" value="SAM-dependent_MTases_sf"/>
</dbReference>
<dbReference type="PIRSF" id="PIRSF004553">
    <property type="entry name" value="CHP00095"/>
    <property type="match status" value="1"/>
</dbReference>
<evidence type="ECO:0000256" key="1">
    <source>
        <dbReference type="ARBA" id="ARBA00022603"/>
    </source>
</evidence>
<dbReference type="NCBIfam" id="TIGR00095">
    <property type="entry name" value="16S rRNA (guanine(966)-N(2))-methyltransferase RsmD"/>
    <property type="match status" value="1"/>
</dbReference>
<dbReference type="Pfam" id="PF03602">
    <property type="entry name" value="Cons_hypoth95"/>
    <property type="match status" value="1"/>
</dbReference>